<organism evidence="17 18">
    <name type="scientific">Alteromonas macleodii</name>
    <name type="common">Pseudoalteromonas macleodii</name>
    <dbReference type="NCBI Taxonomy" id="28108"/>
    <lineage>
        <taxon>Bacteria</taxon>
        <taxon>Pseudomonadati</taxon>
        <taxon>Pseudomonadota</taxon>
        <taxon>Gammaproteobacteria</taxon>
        <taxon>Alteromonadales</taxon>
        <taxon>Alteromonadaceae</taxon>
        <taxon>Alteromonas/Salinimonas group</taxon>
        <taxon>Alteromonas</taxon>
    </lineage>
</organism>
<keyword evidence="10" id="KW-0902">Two-component regulatory system</keyword>
<dbReference type="AlphaFoldDB" id="A0A6T9XUL1"/>
<dbReference type="SMART" id="SM01231">
    <property type="entry name" value="H-kinase_dim"/>
    <property type="match status" value="1"/>
</dbReference>
<name>A0A6T9XUL1_ALTMA</name>
<dbReference type="Proteomes" id="UP000509458">
    <property type="component" value="Chromosome"/>
</dbReference>
<dbReference type="InterPro" id="IPR036097">
    <property type="entry name" value="HisK_dim/P_sf"/>
</dbReference>
<dbReference type="InterPro" id="IPR036890">
    <property type="entry name" value="HATPase_C_sf"/>
</dbReference>
<dbReference type="CDD" id="cd00088">
    <property type="entry name" value="HPT"/>
    <property type="match status" value="1"/>
</dbReference>
<reference evidence="17 18" key="1">
    <citation type="submission" date="2020-06" db="EMBL/GenBank/DDBJ databases">
        <authorList>
            <person name="Duchaud E."/>
        </authorList>
    </citation>
    <scope>NUCLEOTIDE SEQUENCE [LARGE SCALE GENOMIC DNA]</scope>
    <source>
        <strain evidence="17">Alteromonas fortis</strain>
    </source>
</reference>
<dbReference type="InterPro" id="IPR051315">
    <property type="entry name" value="Bact_Chemotaxis_CheA"/>
</dbReference>
<comment type="catalytic activity">
    <reaction evidence="1">
        <text>ATP + protein L-histidine = ADP + protein N-phospho-L-histidine.</text>
        <dbReference type="EC" id="2.7.13.3"/>
    </reaction>
</comment>
<dbReference type="SUPFAM" id="SSF50341">
    <property type="entry name" value="CheW-like"/>
    <property type="match status" value="1"/>
</dbReference>
<feature type="compositionally biased region" description="Polar residues" evidence="13">
    <location>
        <begin position="281"/>
        <end position="303"/>
    </location>
</feature>
<feature type="region of interest" description="Disordered" evidence="13">
    <location>
        <begin position="281"/>
        <end position="335"/>
    </location>
</feature>
<dbReference type="InterPro" id="IPR036061">
    <property type="entry name" value="CheW-like_dom_sf"/>
</dbReference>
<feature type="compositionally biased region" description="Polar residues" evidence="13">
    <location>
        <begin position="128"/>
        <end position="151"/>
    </location>
</feature>
<sequence length="726" mass="78894">MSIDIEQFHSVFFDESDEHLDDMEQLLMSLDVESPDPEELNSIFRAAHSIKGGSGIFGFDALMNLTHVMENLLDKARNNELSVTADIVNVLLETLDVLKDTLNAYRDETEIPQEGIDERIKILNGVINGQPTDAESDGNYGSTEVSVNAQNESEHDDGFGFFDDEPSEASSATDDGFGFFDEEPVHNQSSESSEADDDGFGFFDDVSDNRDLQESETTQSSPQADEGFGFFDDEETQSNLVESQAEKSEAGKAESGNKEEGQGFGFFEDVPSASHINTAVNTTNDQQRQSAKTSQNSATTSNGVKAPQTGAGSTHATAKKKTKPSTKKSTARESASIRVDTTKIDAMVNLVGELVITQSMLSMIGQDVDGQVGERLQLAIDELQRNTREIQESVMSMRMLPLTATFNRFPRLVRDLAGKLGKQVELVLQGGSTEIDKSLIEKIVDPLTHLVRNSIDHGIEMPEKRTAAGKPEKGTVILSAEQKGGSIIISIIDDGGGLHRDKILDKARSNGLAVSDDMPDSEVWQLIFQPGFSTAEAITDVSGRGVGMDVVRRNIESIGGRIDIESSAGEGSAFFIHLPLTLAIVDGMCVSVGKQIFVVPLLNIIESFQPTKQQLKTLGNDTVLYIRDQYWPLVPLYDFMEVEDAALSPTEGIVVLLESSKKRFGILVDALVGQQQVVIKSLEEHYRKVAGIAGATIMGDGKVALIIDADSIATTYTSSQIEELLS</sequence>
<dbReference type="FunFam" id="3.30.565.10:FF:000016">
    <property type="entry name" value="Chemotaxis protein CheA, putative"/>
    <property type="match status" value="1"/>
</dbReference>
<dbReference type="GO" id="GO:0006935">
    <property type="term" value="P:chemotaxis"/>
    <property type="evidence" value="ECO:0007669"/>
    <property type="project" value="UniProtKB-KW"/>
</dbReference>
<keyword evidence="7" id="KW-0547">Nucleotide-binding</keyword>
<dbReference type="SUPFAM" id="SSF47226">
    <property type="entry name" value="Histidine-containing phosphotransfer domain, HPT domain"/>
    <property type="match status" value="1"/>
</dbReference>
<feature type="compositionally biased region" description="Basic and acidic residues" evidence="13">
    <location>
        <begin position="244"/>
        <end position="261"/>
    </location>
</feature>
<evidence type="ECO:0000313" key="17">
    <source>
        <dbReference type="EMBL" id="CAB9492336.1"/>
    </source>
</evidence>
<evidence type="ECO:0000259" key="15">
    <source>
        <dbReference type="PROSITE" id="PS50851"/>
    </source>
</evidence>
<protein>
    <recommendedName>
        <fullName evidence="3">Chemotaxis protein CheA</fullName>
        <ecNumber evidence="2">2.7.13.3</ecNumber>
    </recommendedName>
</protein>
<dbReference type="InterPro" id="IPR037006">
    <property type="entry name" value="CheA-like_homodim_sf"/>
</dbReference>
<evidence type="ECO:0000256" key="12">
    <source>
        <dbReference type="PROSITE-ProRule" id="PRU00110"/>
    </source>
</evidence>
<dbReference type="InterPro" id="IPR002545">
    <property type="entry name" value="CheW-lke_dom"/>
</dbReference>
<evidence type="ECO:0000259" key="14">
    <source>
        <dbReference type="PROSITE" id="PS50109"/>
    </source>
</evidence>
<evidence type="ECO:0000256" key="5">
    <source>
        <dbReference type="ARBA" id="ARBA00022553"/>
    </source>
</evidence>
<dbReference type="CDD" id="cd00731">
    <property type="entry name" value="CheA_reg"/>
    <property type="match status" value="1"/>
</dbReference>
<dbReference type="PROSITE" id="PS50894">
    <property type="entry name" value="HPT"/>
    <property type="match status" value="1"/>
</dbReference>
<evidence type="ECO:0000256" key="4">
    <source>
        <dbReference type="ARBA" id="ARBA00022500"/>
    </source>
</evidence>
<dbReference type="PROSITE" id="PS50851">
    <property type="entry name" value="CHEW"/>
    <property type="match status" value="1"/>
</dbReference>
<evidence type="ECO:0000256" key="1">
    <source>
        <dbReference type="ARBA" id="ARBA00000085"/>
    </source>
</evidence>
<evidence type="ECO:0000256" key="11">
    <source>
        <dbReference type="ARBA" id="ARBA00035100"/>
    </source>
</evidence>
<dbReference type="SMART" id="SM00387">
    <property type="entry name" value="HATPase_c"/>
    <property type="match status" value="1"/>
</dbReference>
<keyword evidence="6" id="KW-0808">Transferase</keyword>
<dbReference type="SUPFAM" id="SSF47384">
    <property type="entry name" value="Homodimeric domain of signal transducing histidine kinase"/>
    <property type="match status" value="1"/>
</dbReference>
<gene>
    <name evidence="17" type="ORF">ALFOR1_10280</name>
</gene>
<evidence type="ECO:0000256" key="7">
    <source>
        <dbReference type="ARBA" id="ARBA00022741"/>
    </source>
</evidence>
<dbReference type="GO" id="GO:0005737">
    <property type="term" value="C:cytoplasm"/>
    <property type="evidence" value="ECO:0007669"/>
    <property type="project" value="InterPro"/>
</dbReference>
<evidence type="ECO:0000256" key="3">
    <source>
        <dbReference type="ARBA" id="ARBA00021495"/>
    </source>
</evidence>
<evidence type="ECO:0000313" key="18">
    <source>
        <dbReference type="Proteomes" id="UP000509458"/>
    </source>
</evidence>
<dbReference type="SUPFAM" id="SSF55874">
    <property type="entry name" value="ATPase domain of HSP90 chaperone/DNA topoisomerase II/histidine kinase"/>
    <property type="match status" value="1"/>
</dbReference>
<dbReference type="RefSeq" id="WP_179982080.1">
    <property type="nucleotide sequence ID" value="NZ_LR812090.1"/>
</dbReference>
<dbReference type="InterPro" id="IPR008207">
    <property type="entry name" value="Sig_transdc_His_kin_Hpt_dom"/>
</dbReference>
<dbReference type="FunFam" id="2.30.30.40:FF:000048">
    <property type="entry name" value="Chemotaxis protein CheA, putative"/>
    <property type="match status" value="1"/>
</dbReference>
<dbReference type="SMART" id="SM00260">
    <property type="entry name" value="CheW"/>
    <property type="match status" value="1"/>
</dbReference>
<dbReference type="SMART" id="SM00073">
    <property type="entry name" value="HPT"/>
    <property type="match status" value="1"/>
</dbReference>
<feature type="modified residue" description="Phosphohistidine" evidence="12">
    <location>
        <position position="48"/>
    </location>
</feature>
<dbReference type="EC" id="2.7.13.3" evidence="2"/>
<evidence type="ECO:0000256" key="10">
    <source>
        <dbReference type="ARBA" id="ARBA00023012"/>
    </source>
</evidence>
<dbReference type="GO" id="GO:0005524">
    <property type="term" value="F:ATP binding"/>
    <property type="evidence" value="ECO:0007669"/>
    <property type="project" value="UniProtKB-KW"/>
</dbReference>
<dbReference type="InterPro" id="IPR004105">
    <property type="entry name" value="CheA-like_dim"/>
</dbReference>
<dbReference type="PANTHER" id="PTHR43395">
    <property type="entry name" value="SENSOR HISTIDINE KINASE CHEA"/>
    <property type="match status" value="1"/>
</dbReference>
<proteinExistence type="predicted"/>
<feature type="domain" description="Histidine kinase" evidence="14">
    <location>
        <begin position="374"/>
        <end position="582"/>
    </location>
</feature>
<dbReference type="Gene3D" id="2.30.30.40">
    <property type="entry name" value="SH3 Domains"/>
    <property type="match status" value="1"/>
</dbReference>
<comment type="function">
    <text evidence="11">Involved in the transmission of sensory signals from the chemoreceptors to the flagellar motors. CheA is autophosphorylated; it can transfer its phosphate group to either CheB or CheY.</text>
</comment>
<evidence type="ECO:0000259" key="16">
    <source>
        <dbReference type="PROSITE" id="PS50894"/>
    </source>
</evidence>
<dbReference type="PANTHER" id="PTHR43395:SF10">
    <property type="entry name" value="CHEMOTAXIS PROTEIN CHEA"/>
    <property type="match status" value="1"/>
</dbReference>
<evidence type="ECO:0000256" key="6">
    <source>
        <dbReference type="ARBA" id="ARBA00022679"/>
    </source>
</evidence>
<evidence type="ECO:0000256" key="2">
    <source>
        <dbReference type="ARBA" id="ARBA00012438"/>
    </source>
</evidence>
<evidence type="ECO:0000256" key="9">
    <source>
        <dbReference type="ARBA" id="ARBA00022840"/>
    </source>
</evidence>
<dbReference type="PRINTS" id="PR00344">
    <property type="entry name" value="BCTRLSENSOR"/>
</dbReference>
<keyword evidence="8" id="KW-0418">Kinase</keyword>
<feature type="domain" description="HPt" evidence="16">
    <location>
        <begin position="1"/>
        <end position="105"/>
    </location>
</feature>
<accession>A0A6T9XUL1</accession>
<dbReference type="Gene3D" id="1.10.287.560">
    <property type="entry name" value="Histidine kinase CheA-like, homodimeric domain"/>
    <property type="match status" value="1"/>
</dbReference>
<dbReference type="InterPro" id="IPR036641">
    <property type="entry name" value="HPT_dom_sf"/>
</dbReference>
<evidence type="ECO:0000256" key="8">
    <source>
        <dbReference type="ARBA" id="ARBA00022777"/>
    </source>
</evidence>
<dbReference type="EMBL" id="LR812090">
    <property type="protein sequence ID" value="CAB9492336.1"/>
    <property type="molecule type" value="Genomic_DNA"/>
</dbReference>
<dbReference type="GO" id="GO:0000155">
    <property type="term" value="F:phosphorelay sensor kinase activity"/>
    <property type="evidence" value="ECO:0007669"/>
    <property type="project" value="InterPro"/>
</dbReference>
<dbReference type="Pfam" id="PF01627">
    <property type="entry name" value="Hpt"/>
    <property type="match status" value="1"/>
</dbReference>
<dbReference type="CDD" id="cd16916">
    <property type="entry name" value="HATPase_CheA-like"/>
    <property type="match status" value="1"/>
</dbReference>
<dbReference type="Pfam" id="PF01584">
    <property type="entry name" value="CheW"/>
    <property type="match status" value="1"/>
</dbReference>
<evidence type="ECO:0000256" key="13">
    <source>
        <dbReference type="SAM" id="MobiDB-lite"/>
    </source>
</evidence>
<dbReference type="InterPro" id="IPR005467">
    <property type="entry name" value="His_kinase_dom"/>
</dbReference>
<feature type="compositionally biased region" description="Basic residues" evidence="13">
    <location>
        <begin position="317"/>
        <end position="326"/>
    </location>
</feature>
<dbReference type="PROSITE" id="PS50109">
    <property type="entry name" value="HIS_KIN"/>
    <property type="match status" value="1"/>
</dbReference>
<dbReference type="Gene3D" id="3.30.565.10">
    <property type="entry name" value="Histidine kinase-like ATPase, C-terminal domain"/>
    <property type="match status" value="1"/>
</dbReference>
<keyword evidence="4" id="KW-0145">Chemotaxis</keyword>
<dbReference type="Pfam" id="PF02895">
    <property type="entry name" value="H-kinase_dim"/>
    <property type="match status" value="1"/>
</dbReference>
<feature type="region of interest" description="Disordered" evidence="13">
    <location>
        <begin position="128"/>
        <end position="269"/>
    </location>
</feature>
<dbReference type="InterPro" id="IPR003594">
    <property type="entry name" value="HATPase_dom"/>
</dbReference>
<keyword evidence="5 12" id="KW-0597">Phosphoprotein</keyword>
<keyword evidence="9" id="KW-0067">ATP-binding</keyword>
<feature type="domain" description="CheW-like" evidence="15">
    <location>
        <begin position="584"/>
        <end position="718"/>
    </location>
</feature>
<dbReference type="InterPro" id="IPR004358">
    <property type="entry name" value="Sig_transdc_His_kin-like_C"/>
</dbReference>
<dbReference type="Gene3D" id="1.20.120.160">
    <property type="entry name" value="HPT domain"/>
    <property type="match status" value="1"/>
</dbReference>
<dbReference type="Pfam" id="PF02518">
    <property type="entry name" value="HATPase_c"/>
    <property type="match status" value="1"/>
</dbReference>